<dbReference type="EMBL" id="KN833055">
    <property type="protein sequence ID" value="KIM74794.1"/>
    <property type="molecule type" value="Genomic_DNA"/>
</dbReference>
<evidence type="ECO:0000313" key="1">
    <source>
        <dbReference type="EMBL" id="KIM74794.1"/>
    </source>
</evidence>
<protein>
    <submittedName>
        <fullName evidence="1">Uncharacterized protein</fullName>
    </submittedName>
</protein>
<dbReference type="AlphaFoldDB" id="A0A0C3F429"/>
<dbReference type="InParanoid" id="A0A0C3F429"/>
<gene>
    <name evidence="1" type="ORF">PILCRDRAFT_827850</name>
</gene>
<accession>A0A0C3F429</accession>
<reference evidence="2" key="2">
    <citation type="submission" date="2015-01" db="EMBL/GenBank/DDBJ databases">
        <title>Evolutionary Origins and Diversification of the Mycorrhizal Mutualists.</title>
        <authorList>
            <consortium name="DOE Joint Genome Institute"/>
            <consortium name="Mycorrhizal Genomics Consortium"/>
            <person name="Kohler A."/>
            <person name="Kuo A."/>
            <person name="Nagy L.G."/>
            <person name="Floudas D."/>
            <person name="Copeland A."/>
            <person name="Barry K.W."/>
            <person name="Cichocki N."/>
            <person name="Veneault-Fourrey C."/>
            <person name="LaButti K."/>
            <person name="Lindquist E.A."/>
            <person name="Lipzen A."/>
            <person name="Lundell T."/>
            <person name="Morin E."/>
            <person name="Murat C."/>
            <person name="Riley R."/>
            <person name="Ohm R."/>
            <person name="Sun H."/>
            <person name="Tunlid A."/>
            <person name="Henrissat B."/>
            <person name="Grigoriev I.V."/>
            <person name="Hibbett D.S."/>
            <person name="Martin F."/>
        </authorList>
    </citation>
    <scope>NUCLEOTIDE SEQUENCE [LARGE SCALE GENOMIC DNA]</scope>
    <source>
        <strain evidence="2">F 1598</strain>
    </source>
</reference>
<keyword evidence="2" id="KW-1185">Reference proteome</keyword>
<organism evidence="1 2">
    <name type="scientific">Piloderma croceum (strain F 1598)</name>
    <dbReference type="NCBI Taxonomy" id="765440"/>
    <lineage>
        <taxon>Eukaryota</taxon>
        <taxon>Fungi</taxon>
        <taxon>Dikarya</taxon>
        <taxon>Basidiomycota</taxon>
        <taxon>Agaricomycotina</taxon>
        <taxon>Agaricomycetes</taxon>
        <taxon>Agaricomycetidae</taxon>
        <taxon>Atheliales</taxon>
        <taxon>Atheliaceae</taxon>
        <taxon>Piloderma</taxon>
    </lineage>
</organism>
<name>A0A0C3F429_PILCF</name>
<sequence length="71" mass="8086">MSGTKRTIHLTGASPTRLAETSHCILLNRNTICSHQCLETSPKLPREGTKLLRRDLCRWGTDRTNRVPDRD</sequence>
<proteinExistence type="predicted"/>
<evidence type="ECO:0000313" key="2">
    <source>
        <dbReference type="Proteomes" id="UP000054166"/>
    </source>
</evidence>
<reference evidence="1 2" key="1">
    <citation type="submission" date="2014-04" db="EMBL/GenBank/DDBJ databases">
        <authorList>
            <consortium name="DOE Joint Genome Institute"/>
            <person name="Kuo A."/>
            <person name="Tarkka M."/>
            <person name="Buscot F."/>
            <person name="Kohler A."/>
            <person name="Nagy L.G."/>
            <person name="Floudas D."/>
            <person name="Copeland A."/>
            <person name="Barry K.W."/>
            <person name="Cichocki N."/>
            <person name="Veneault-Fourrey C."/>
            <person name="LaButti K."/>
            <person name="Lindquist E.A."/>
            <person name="Lipzen A."/>
            <person name="Lundell T."/>
            <person name="Morin E."/>
            <person name="Murat C."/>
            <person name="Sun H."/>
            <person name="Tunlid A."/>
            <person name="Henrissat B."/>
            <person name="Grigoriev I.V."/>
            <person name="Hibbett D.S."/>
            <person name="Martin F."/>
            <person name="Nordberg H.P."/>
            <person name="Cantor M.N."/>
            <person name="Hua S.X."/>
        </authorList>
    </citation>
    <scope>NUCLEOTIDE SEQUENCE [LARGE SCALE GENOMIC DNA]</scope>
    <source>
        <strain evidence="1 2">F 1598</strain>
    </source>
</reference>
<dbReference type="Proteomes" id="UP000054166">
    <property type="component" value="Unassembled WGS sequence"/>
</dbReference>
<dbReference type="HOGENOM" id="CLU_2740944_0_0_1"/>